<dbReference type="Gene3D" id="3.50.50.60">
    <property type="entry name" value="FAD/NAD(P)-binding domain"/>
    <property type="match status" value="1"/>
</dbReference>
<gene>
    <name evidence="2" type="ORF">CEX98_01355</name>
</gene>
<keyword evidence="3" id="KW-1185">Reference proteome</keyword>
<dbReference type="Pfam" id="PF01494">
    <property type="entry name" value="FAD_binding_3"/>
    <property type="match status" value="1"/>
</dbReference>
<evidence type="ECO:0000313" key="2">
    <source>
        <dbReference type="EMBL" id="PCK33529.1"/>
    </source>
</evidence>
<evidence type="ECO:0000313" key="3">
    <source>
        <dbReference type="Proteomes" id="UP000228621"/>
    </source>
</evidence>
<dbReference type="RefSeq" id="WP_099640352.1">
    <property type="nucleotide sequence ID" value="NZ_JAQPZX010000055.1"/>
</dbReference>
<comment type="caution">
    <text evidence="2">The sequence shown here is derived from an EMBL/GenBank/DDBJ whole genome shotgun (WGS) entry which is preliminary data.</text>
</comment>
<reference evidence="3" key="1">
    <citation type="journal article" date="2019" name="Genome Announc.">
        <title>Draft Genome Sequence of Pseudoalteromonas piscicida Strain 36Y ROTHPW, an Hypersaline Seawater Isolate from the South Coast of Sonora, Mexico.</title>
        <authorList>
            <person name="Sanchez-Diaz R."/>
            <person name="Molina-Garza Z.J."/>
            <person name="Cruz-Suarez L.E."/>
            <person name="Selvin J."/>
            <person name="Kiran G.S."/>
            <person name="Ibarra-Gamez J.C."/>
            <person name="Gomez-Gil B."/>
            <person name="Galaviz-Silva L."/>
        </authorList>
    </citation>
    <scope>NUCLEOTIDE SEQUENCE [LARGE SCALE GENOMIC DNA]</scope>
    <source>
        <strain evidence="3">36Y_RITHPW</strain>
    </source>
</reference>
<feature type="domain" description="FAD-binding" evidence="1">
    <location>
        <begin position="6"/>
        <end position="308"/>
    </location>
</feature>
<organism evidence="2 3">
    <name type="scientific">Pseudoalteromonas piscicida</name>
    <dbReference type="NCBI Taxonomy" id="43662"/>
    <lineage>
        <taxon>Bacteria</taxon>
        <taxon>Pseudomonadati</taxon>
        <taxon>Pseudomonadota</taxon>
        <taxon>Gammaproteobacteria</taxon>
        <taxon>Alteromonadales</taxon>
        <taxon>Pseudoalteromonadaceae</taxon>
        <taxon>Pseudoalteromonas</taxon>
    </lineage>
</organism>
<dbReference type="GO" id="GO:0071949">
    <property type="term" value="F:FAD binding"/>
    <property type="evidence" value="ECO:0007669"/>
    <property type="project" value="InterPro"/>
</dbReference>
<sequence length="537" mass="61786">MVSQYADVLIIGGSMAGACLARQLKLAHPDMKITVVERKQAFNSWVGESTLESFWDYMANDLKLGFYLEANHLYKHGLRFYFDSDNRDLSVEELSELGRSWYHGIPAHQIDREKFDNDMVKFNRELGIDVVMGTTVNEIHLDAEQGHQVITNNSKYTCRYLVDASGFNSPLGKQLGLIESQNDRHPVSSYWGRFKHIELIDHLGSDEWRARANFTSRALATNHFMYKGYWIWLIPLNQDTFSIGITAKNNEVNLNIRSAEEFEQFLRSHQALNEILGQHAELLDYTSMKRLSRKAKQSFSTDRWFLTGMSSAFLDPLLSPGSAYLTDANRMIGELIDADMAKDTAMFEGKTKAFNAYLLAWYESFMLHITGNYHGSYEVHKTHFEALLMHWFGFILPSSMSRRFGYCPSQHGMSQEALNDKAIAMIENAAISRIHVLKDEFINLIRGHEYRHNRGHFFDIELTRQRMKHAHTRGCMLDDAAIEALDQALLEVTYQGFLRSLCDIQKVDFDEEKMPMVVQAAITDKLSLTHAMQLFHI</sequence>
<dbReference type="InterPro" id="IPR036188">
    <property type="entry name" value="FAD/NAD-bd_sf"/>
</dbReference>
<evidence type="ECO:0000259" key="1">
    <source>
        <dbReference type="Pfam" id="PF01494"/>
    </source>
</evidence>
<dbReference type="SUPFAM" id="SSF51905">
    <property type="entry name" value="FAD/NAD(P)-binding domain"/>
    <property type="match status" value="1"/>
</dbReference>
<dbReference type="Proteomes" id="UP000228621">
    <property type="component" value="Unassembled WGS sequence"/>
</dbReference>
<dbReference type="PANTHER" id="PTHR43747">
    <property type="entry name" value="FAD-BINDING PROTEIN"/>
    <property type="match status" value="1"/>
</dbReference>
<dbReference type="InterPro" id="IPR002938">
    <property type="entry name" value="FAD-bd"/>
</dbReference>
<dbReference type="PANTHER" id="PTHR43747:SF1">
    <property type="entry name" value="SLR1998 PROTEIN"/>
    <property type="match status" value="1"/>
</dbReference>
<dbReference type="AlphaFoldDB" id="A0A2A5JW16"/>
<proteinExistence type="predicted"/>
<dbReference type="EMBL" id="NKHF01000006">
    <property type="protein sequence ID" value="PCK33529.1"/>
    <property type="molecule type" value="Genomic_DNA"/>
</dbReference>
<accession>A0A2A5JW16</accession>
<dbReference type="InterPro" id="IPR050816">
    <property type="entry name" value="Flavin-dep_Halogenase_NPB"/>
</dbReference>
<name>A0A2A5JW16_PSEO7</name>
<dbReference type="OrthoDB" id="103324at2"/>
<protein>
    <recommendedName>
        <fullName evidence="1">FAD-binding domain-containing protein</fullName>
    </recommendedName>
</protein>